<evidence type="ECO:0000259" key="2">
    <source>
        <dbReference type="SMART" id="SM00867"/>
    </source>
</evidence>
<protein>
    <submittedName>
        <fullName evidence="3">Polyisoprenoid-binding protein</fullName>
    </submittedName>
</protein>
<dbReference type="PANTHER" id="PTHR34406">
    <property type="entry name" value="PROTEIN YCEI"/>
    <property type="match status" value="1"/>
</dbReference>
<dbReference type="OrthoDB" id="9811006at2"/>
<comment type="caution">
    <text evidence="3">The sequence shown here is derived from an EMBL/GenBank/DDBJ whole genome shotgun (WGS) entry which is preliminary data.</text>
</comment>
<reference evidence="3 4" key="1">
    <citation type="submission" date="2016-10" db="EMBL/GenBank/DDBJ databases">
        <title>Draft genome sequence of strain LCT isolated from the Shenzhou X spacecraft of China.</title>
        <authorList>
            <person name="Huang B."/>
        </authorList>
    </citation>
    <scope>NUCLEOTIDE SEQUENCE [LARGE SCALE GENOMIC DNA]</scope>
    <source>
        <strain evidence="3 4">LCT-H5</strain>
    </source>
</reference>
<proteinExistence type="inferred from homology"/>
<gene>
    <name evidence="3" type="ORF">BK826_10345</name>
</gene>
<dbReference type="SUPFAM" id="SSF101874">
    <property type="entry name" value="YceI-like"/>
    <property type="match status" value="1"/>
</dbReference>
<sequence>MTAFEGLTAGTWTLDPAHSEVAFTVRHAGISKVRGVFEQTEAELRAGETAQDSSVRATVQIASINTKNEGRDGHVKSAEFFDAENHPQMVFESTEITADGEDLTLVGNLPIKGETRPVTFTGEFGGVAVDPFGTTRAGFSASTTISRKEFGITWNAALEAGGVMVSDKVKIEIDAEFTAPQA</sequence>
<dbReference type="InterPro" id="IPR036761">
    <property type="entry name" value="TTHA0802/YceI-like_sf"/>
</dbReference>
<dbReference type="InterPro" id="IPR007372">
    <property type="entry name" value="Lipid/polyisoprenoid-bd_YceI"/>
</dbReference>
<evidence type="ECO:0000313" key="3">
    <source>
        <dbReference type="EMBL" id="OIJ33925.1"/>
    </source>
</evidence>
<dbReference type="PANTHER" id="PTHR34406:SF1">
    <property type="entry name" value="PROTEIN YCEI"/>
    <property type="match status" value="1"/>
</dbReference>
<dbReference type="AlphaFoldDB" id="A0A1S2MUZ1"/>
<dbReference type="Gene3D" id="2.40.128.110">
    <property type="entry name" value="Lipid/polyisoprenoid-binding, YceI-like"/>
    <property type="match status" value="1"/>
</dbReference>
<dbReference type="Pfam" id="PF04264">
    <property type="entry name" value="YceI"/>
    <property type="match status" value="1"/>
</dbReference>
<dbReference type="SMART" id="SM00867">
    <property type="entry name" value="YceI"/>
    <property type="match status" value="1"/>
</dbReference>
<evidence type="ECO:0000256" key="1">
    <source>
        <dbReference type="ARBA" id="ARBA00008812"/>
    </source>
</evidence>
<accession>A0A1S2MUZ1</accession>
<dbReference type="EMBL" id="MODZ01000018">
    <property type="protein sequence ID" value="OIJ33925.1"/>
    <property type="molecule type" value="Genomic_DNA"/>
</dbReference>
<dbReference type="Proteomes" id="UP000179540">
    <property type="component" value="Unassembled WGS sequence"/>
</dbReference>
<dbReference type="RefSeq" id="WP_075515560.1">
    <property type="nucleotide sequence ID" value="NZ_MODZ01000018.1"/>
</dbReference>
<comment type="similarity">
    <text evidence="1">Belongs to the UPF0312 family.</text>
</comment>
<feature type="domain" description="Lipid/polyisoprenoid-binding YceI-like" evidence="2">
    <location>
        <begin position="11"/>
        <end position="178"/>
    </location>
</feature>
<evidence type="ECO:0000313" key="4">
    <source>
        <dbReference type="Proteomes" id="UP000179540"/>
    </source>
</evidence>
<name>A0A1S2MUZ1_9MICC</name>
<organism evidence="3 4">
    <name type="scientific">Rothia kristinae</name>
    <dbReference type="NCBI Taxonomy" id="37923"/>
    <lineage>
        <taxon>Bacteria</taxon>
        <taxon>Bacillati</taxon>
        <taxon>Actinomycetota</taxon>
        <taxon>Actinomycetes</taxon>
        <taxon>Micrococcales</taxon>
        <taxon>Micrococcaceae</taxon>
        <taxon>Rothia</taxon>
    </lineage>
</organism>